<comment type="caution">
    <text evidence="1">The sequence shown here is derived from an EMBL/GenBank/DDBJ whole genome shotgun (WGS) entry which is preliminary data.</text>
</comment>
<proteinExistence type="predicted"/>
<protein>
    <submittedName>
        <fullName evidence="1">Uncharacterized protein</fullName>
    </submittedName>
</protein>
<dbReference type="HOGENOM" id="CLU_2288082_0_0_9"/>
<gene>
    <name evidence="1" type="ORF">H131_04214</name>
</gene>
<accession>R7ZIC9</accession>
<evidence type="ECO:0000313" key="2">
    <source>
        <dbReference type="Proteomes" id="UP000013911"/>
    </source>
</evidence>
<dbReference type="Proteomes" id="UP000013911">
    <property type="component" value="Unassembled WGS sequence"/>
</dbReference>
<name>R7ZIC9_LYSSH</name>
<dbReference type="AlphaFoldDB" id="R7ZIC9"/>
<dbReference type="RefSeq" id="WP_010857807.1">
    <property type="nucleotide sequence ID" value="NZ_KB933398.1"/>
</dbReference>
<organism evidence="1 2">
    <name type="scientific">Lysinibacillus sphaericus OT4b.31</name>
    <dbReference type="NCBI Taxonomy" id="1285586"/>
    <lineage>
        <taxon>Bacteria</taxon>
        <taxon>Bacillati</taxon>
        <taxon>Bacillota</taxon>
        <taxon>Bacilli</taxon>
        <taxon>Bacillales</taxon>
        <taxon>Bacillaceae</taxon>
        <taxon>Lysinibacillus</taxon>
    </lineage>
</organism>
<dbReference type="OrthoDB" id="2939808at2"/>
<evidence type="ECO:0000313" key="1">
    <source>
        <dbReference type="EMBL" id="EON73838.1"/>
    </source>
</evidence>
<dbReference type="EMBL" id="AQPX01000008">
    <property type="protein sequence ID" value="EON73838.1"/>
    <property type="molecule type" value="Genomic_DNA"/>
</dbReference>
<reference evidence="1 2" key="1">
    <citation type="submission" date="2013-04" db="EMBL/GenBank/DDBJ databases">
        <title>Draft genome of the heavy metal tolerant bacterium Lysinibacillus sphaericus strain OT4b.31.</title>
        <authorList>
            <person name="Pena-Montenegro T.D."/>
            <person name="Dussan J."/>
        </authorList>
    </citation>
    <scope>NUCLEOTIDE SEQUENCE [LARGE SCALE GENOMIC DNA]</scope>
    <source>
        <strain evidence="1 2">OT4b.31</strain>
    </source>
</reference>
<sequence>MNLKYDWDWMREYYARSCKSKTSLKDISALFNVPYQTVRRVAAKENWIGNVAVCRCAELIEYFPNMEYQEQYLKMAVSLAHRNYEKLEEIQRLEDKFECYK</sequence>